<dbReference type="OrthoDB" id="9810601at2"/>
<organism evidence="6 7">
    <name type="scientific">Arenimonas composti TR7-09 = DSM 18010</name>
    <dbReference type="NCBI Taxonomy" id="1121013"/>
    <lineage>
        <taxon>Bacteria</taxon>
        <taxon>Pseudomonadati</taxon>
        <taxon>Pseudomonadota</taxon>
        <taxon>Gammaproteobacteria</taxon>
        <taxon>Lysobacterales</taxon>
        <taxon>Lysobacteraceae</taxon>
        <taxon>Arenimonas</taxon>
    </lineage>
</organism>
<keyword evidence="7" id="KW-1185">Reference proteome</keyword>
<evidence type="ECO:0008006" key="8">
    <source>
        <dbReference type="Google" id="ProtNLM"/>
    </source>
</evidence>
<dbReference type="GO" id="GO:0009403">
    <property type="term" value="P:toxin biosynthetic process"/>
    <property type="evidence" value="ECO:0007669"/>
    <property type="project" value="InterPro"/>
</dbReference>
<evidence type="ECO:0000256" key="3">
    <source>
        <dbReference type="ARBA" id="ARBA00022989"/>
    </source>
</evidence>
<dbReference type="Pfam" id="PF02674">
    <property type="entry name" value="Colicin_V"/>
    <property type="match status" value="1"/>
</dbReference>
<evidence type="ECO:0000256" key="1">
    <source>
        <dbReference type="ARBA" id="ARBA00004141"/>
    </source>
</evidence>
<accession>A0A091BA44</accession>
<dbReference type="PANTHER" id="PTHR36926:SF1">
    <property type="entry name" value="COLICIN V PRODUCTION PROTEIN"/>
    <property type="match status" value="1"/>
</dbReference>
<dbReference type="RefSeq" id="WP_051240212.1">
    <property type="nucleotide sequence ID" value="NZ_AWXU01000051.1"/>
</dbReference>
<reference evidence="6 7" key="1">
    <citation type="submission" date="2013-09" db="EMBL/GenBank/DDBJ databases">
        <title>Genome sequencing of Arenimonas composti.</title>
        <authorList>
            <person name="Chen F."/>
            <person name="Wang G."/>
        </authorList>
    </citation>
    <scope>NUCLEOTIDE SEQUENCE [LARGE SCALE GENOMIC DNA]</scope>
    <source>
        <strain evidence="6 7">TR7-09</strain>
    </source>
</reference>
<protein>
    <recommendedName>
        <fullName evidence="8">Colicin V production protein</fullName>
    </recommendedName>
</protein>
<gene>
    <name evidence="6" type="ORF">P873_13970</name>
</gene>
<dbReference type="InterPro" id="IPR003825">
    <property type="entry name" value="Colicin-V_CvpA"/>
</dbReference>
<feature type="transmembrane region" description="Helical" evidence="5">
    <location>
        <begin position="64"/>
        <end position="85"/>
    </location>
</feature>
<keyword evidence="3 5" id="KW-1133">Transmembrane helix</keyword>
<comment type="subcellular location">
    <subcellularLocation>
        <location evidence="1">Membrane</location>
        <topology evidence="1">Multi-pass membrane protein</topology>
    </subcellularLocation>
</comment>
<evidence type="ECO:0000256" key="5">
    <source>
        <dbReference type="SAM" id="Phobius"/>
    </source>
</evidence>
<feature type="transmembrane region" description="Helical" evidence="5">
    <location>
        <begin position="105"/>
        <end position="125"/>
    </location>
</feature>
<dbReference type="STRING" id="1121013.GCA_000426365_02074"/>
<dbReference type="EMBL" id="AWXU01000051">
    <property type="protein sequence ID" value="KFN48601.1"/>
    <property type="molecule type" value="Genomic_DNA"/>
</dbReference>
<feature type="transmembrane region" description="Helical" evidence="5">
    <location>
        <begin position="31"/>
        <end position="52"/>
    </location>
</feature>
<proteinExistence type="predicted"/>
<dbReference type="eggNOG" id="COG1286">
    <property type="taxonomic scope" value="Bacteria"/>
</dbReference>
<dbReference type="PANTHER" id="PTHR36926">
    <property type="entry name" value="COLICIN V PRODUCTION PROTEIN"/>
    <property type="match status" value="1"/>
</dbReference>
<evidence type="ECO:0000256" key="2">
    <source>
        <dbReference type="ARBA" id="ARBA00022692"/>
    </source>
</evidence>
<keyword evidence="4 5" id="KW-0472">Membrane</keyword>
<dbReference type="GO" id="GO:0016020">
    <property type="term" value="C:membrane"/>
    <property type="evidence" value="ECO:0007669"/>
    <property type="project" value="UniProtKB-SubCell"/>
</dbReference>
<comment type="caution">
    <text evidence="6">The sequence shown here is derived from an EMBL/GenBank/DDBJ whole genome shotgun (WGS) entry which is preliminary data.</text>
</comment>
<dbReference type="AlphaFoldDB" id="A0A091BA44"/>
<keyword evidence="2 5" id="KW-0812">Transmembrane</keyword>
<dbReference type="InterPro" id="IPR052719">
    <property type="entry name" value="CvpA-like"/>
</dbReference>
<sequence length="199" mass="20783">MNWADYALLTVLLVSMGFGLWRGFIVEVLSLTVWVAAFWLTIGFGSEVAAMLTGIESPSARQFVGHAGVFLATLVGGGLLVWAIGKVIASSGLSATDRLLGVGFGLVRGLVLVCVAVLLLGFTPVPQEDWWAQSRLLPEARRGADWMITFLPADTARLLDFGGDDVLAMPGGGALPVPADVPADALPPAVEAGDPAPEN</sequence>
<evidence type="ECO:0000256" key="4">
    <source>
        <dbReference type="ARBA" id="ARBA00023136"/>
    </source>
</evidence>
<name>A0A091BA44_9GAMM</name>
<evidence type="ECO:0000313" key="6">
    <source>
        <dbReference type="EMBL" id="KFN48601.1"/>
    </source>
</evidence>
<dbReference type="Proteomes" id="UP000029391">
    <property type="component" value="Unassembled WGS sequence"/>
</dbReference>
<evidence type="ECO:0000313" key="7">
    <source>
        <dbReference type="Proteomes" id="UP000029391"/>
    </source>
</evidence>